<feature type="transmembrane region" description="Helical" evidence="1">
    <location>
        <begin position="116"/>
        <end position="138"/>
    </location>
</feature>
<keyword evidence="1" id="KW-0812">Transmembrane</keyword>
<evidence type="ECO:0000256" key="1">
    <source>
        <dbReference type="SAM" id="Phobius"/>
    </source>
</evidence>
<feature type="transmembrane region" description="Helical" evidence="1">
    <location>
        <begin position="235"/>
        <end position="254"/>
    </location>
</feature>
<sequence length="342" mass="37841">MPAAARRLAQKRLDDLRNSQFIGPLPTNPVLAGDARTRAQARRQFQDFLESGQAYPDRPPLTPDQATQRIRRRGSLGFVGGARGHRDCRTSRFYCGRVWRGYIGAKDDGRLMVRDLSFGVIVLCYLAGFLLSFSKFSTSAQRRIYWSCACTAGFFGTLATYPTWANAAILGILVPAVMVVAAYVSTPYIKIGGKIYSLTIPDPDPEDALATTDSAQQEIDPHPDSYSGLLTATTMWWSLVVLGAIAAGNVYFAASGRGEVWVGLMSGTFFALLSVVTAYGDASWRYPIARGQYMQFGVASVLTAGAFPAMYLTAYYIAQRRPLRRKQSMEYRVHPRHRRLDS</sequence>
<protein>
    <submittedName>
        <fullName evidence="2">Uncharacterized protein</fullName>
    </submittedName>
</protein>
<evidence type="ECO:0000313" key="3">
    <source>
        <dbReference type="Proteomes" id="UP000825008"/>
    </source>
</evidence>
<accession>A0A9X7WIS5</accession>
<gene>
    <name evidence="2" type="ORF">K3U94_07205</name>
</gene>
<dbReference type="AlphaFoldDB" id="A0A9X7WIS5"/>
<evidence type="ECO:0000313" key="2">
    <source>
        <dbReference type="EMBL" id="QZA09041.1"/>
    </source>
</evidence>
<name>A0A9X7WIS5_9MYCO</name>
<dbReference type="Proteomes" id="UP000825008">
    <property type="component" value="Chromosome"/>
</dbReference>
<keyword evidence="1" id="KW-1133">Transmembrane helix</keyword>
<feature type="transmembrane region" description="Helical" evidence="1">
    <location>
        <begin position="144"/>
        <end position="161"/>
    </location>
</feature>
<dbReference type="EMBL" id="CP080997">
    <property type="protein sequence ID" value="QZA09041.1"/>
    <property type="molecule type" value="Genomic_DNA"/>
</dbReference>
<feature type="transmembrane region" description="Helical" evidence="1">
    <location>
        <begin position="168"/>
        <end position="189"/>
    </location>
</feature>
<dbReference type="KEGG" id="mher:K3U94_07205"/>
<feature type="transmembrane region" description="Helical" evidence="1">
    <location>
        <begin position="292"/>
        <end position="318"/>
    </location>
</feature>
<proteinExistence type="predicted"/>
<organism evidence="2 3">
    <name type="scientific">Mycolicibacter heraklionensis</name>
    <dbReference type="NCBI Taxonomy" id="512402"/>
    <lineage>
        <taxon>Bacteria</taxon>
        <taxon>Bacillati</taxon>
        <taxon>Actinomycetota</taxon>
        <taxon>Actinomycetes</taxon>
        <taxon>Mycobacteriales</taxon>
        <taxon>Mycobacteriaceae</taxon>
        <taxon>Mycolicibacter</taxon>
    </lineage>
</organism>
<feature type="transmembrane region" description="Helical" evidence="1">
    <location>
        <begin position="261"/>
        <end position="280"/>
    </location>
</feature>
<reference evidence="2" key="1">
    <citation type="submission" date="2021-08" db="EMBL/GenBank/DDBJ databases">
        <title>Whole genome sequencing of non-tuberculosis mycobacteria type-strains.</title>
        <authorList>
            <person name="Igarashi Y."/>
            <person name="Osugi A."/>
            <person name="Mitarai S."/>
        </authorList>
    </citation>
    <scope>NUCLEOTIDE SEQUENCE</scope>
    <source>
        <strain evidence="2">JCM 30995</strain>
    </source>
</reference>
<keyword evidence="1" id="KW-0472">Membrane</keyword>
<dbReference type="RefSeq" id="WP_220696062.1">
    <property type="nucleotide sequence ID" value="NZ_CP080997.1"/>
</dbReference>